<organism evidence="11 12">
    <name type="scientific">Brassica cretica</name>
    <name type="common">Mustard</name>
    <dbReference type="NCBI Taxonomy" id="69181"/>
    <lineage>
        <taxon>Eukaryota</taxon>
        <taxon>Viridiplantae</taxon>
        <taxon>Streptophyta</taxon>
        <taxon>Embryophyta</taxon>
        <taxon>Tracheophyta</taxon>
        <taxon>Spermatophyta</taxon>
        <taxon>Magnoliopsida</taxon>
        <taxon>eudicotyledons</taxon>
        <taxon>Gunneridae</taxon>
        <taxon>Pentapetalae</taxon>
        <taxon>rosids</taxon>
        <taxon>malvids</taxon>
        <taxon>Brassicales</taxon>
        <taxon>Brassicaceae</taxon>
        <taxon>Brassiceae</taxon>
        <taxon>Brassica</taxon>
    </lineage>
</organism>
<keyword evidence="12" id="KW-1185">Reference proteome</keyword>
<dbReference type="Gene3D" id="3.40.50.620">
    <property type="entry name" value="HUPs"/>
    <property type="match status" value="2"/>
</dbReference>
<evidence type="ECO:0000313" key="11">
    <source>
        <dbReference type="EMBL" id="KAF3545060.1"/>
    </source>
</evidence>
<evidence type="ECO:0000256" key="2">
    <source>
        <dbReference type="ARBA" id="ARBA00022598"/>
    </source>
</evidence>
<dbReference type="SUPFAM" id="SSF52374">
    <property type="entry name" value="Nucleotidylyl transferase"/>
    <property type="match status" value="2"/>
</dbReference>
<dbReference type="EMBL" id="QGKV02000832">
    <property type="protein sequence ID" value="KAF3545060.1"/>
    <property type="molecule type" value="Genomic_DNA"/>
</dbReference>
<gene>
    <name evidence="11" type="ORF">DY000_02009653</name>
</gene>
<protein>
    <recommendedName>
        <fullName evidence="1">tyrosine--tRNA ligase</fullName>
        <ecNumber evidence="1">6.1.1.1</ecNumber>
    </recommendedName>
    <alternativeName>
        <fullName evidence="7">Tyrosyl-tRNA synthetase</fullName>
    </alternativeName>
</protein>
<dbReference type="PANTHER" id="PTHR46264">
    <property type="entry name" value="TYROSINE-TRNA LIGASE"/>
    <property type="match status" value="1"/>
</dbReference>
<evidence type="ECO:0000256" key="4">
    <source>
        <dbReference type="ARBA" id="ARBA00022840"/>
    </source>
</evidence>
<keyword evidence="2 9" id="KW-0436">Ligase</keyword>
<evidence type="ECO:0000256" key="3">
    <source>
        <dbReference type="ARBA" id="ARBA00022741"/>
    </source>
</evidence>
<dbReference type="InterPro" id="IPR050489">
    <property type="entry name" value="Tyr-tRNA_synthase"/>
</dbReference>
<keyword evidence="3 9" id="KW-0547">Nucleotide-binding</keyword>
<dbReference type="EC" id="6.1.1.1" evidence="1"/>
<proteinExistence type="inferred from homology"/>
<keyword evidence="4 9" id="KW-0067">ATP-binding</keyword>
<accession>A0ABQ7BZL3</accession>
<keyword evidence="6 9" id="KW-0030">Aminoacyl-tRNA synthetase</keyword>
<evidence type="ECO:0000256" key="8">
    <source>
        <dbReference type="ARBA" id="ARBA00048248"/>
    </source>
</evidence>
<sequence>MMKIEAYRRDESALLVRALGANCHASGFDASRRRTAHPCYEAGTGPSGPGHTLPGEAGPLPDRAQGMTRETGNPIKLSAAHVLYVCMQCADPLFLEADICQLGMDQQTVNLLARDYCDETERGNKPVILSHHMLPAKMSKNDPSSAIFMDDDEGEVNRKIKKKAYCPPKIVEGNPCLEYVKYIILPWFNEFTVERDEKHGERQLHPMDLKNALSKALNNILQPVHDHFKTNNRPKNLLKQDQKTNRVVATELSKEMEALSVNAPSSAAGLEMSEEAERKYNIARSIGEECIQEDELKNMLAKKPTPICYDGFEPSGRMHIAQGVMKVTNEGKQRKQRKVEQTVLLKVMNFIA</sequence>
<name>A0ABQ7BZL3_BRACR</name>
<dbReference type="Pfam" id="PF00579">
    <property type="entry name" value="tRNA-synt_1b"/>
    <property type="match status" value="1"/>
</dbReference>
<evidence type="ECO:0000256" key="6">
    <source>
        <dbReference type="ARBA" id="ARBA00023146"/>
    </source>
</evidence>
<comment type="similarity">
    <text evidence="9">Belongs to the class-I aminoacyl-tRNA synthetase family.</text>
</comment>
<evidence type="ECO:0000256" key="10">
    <source>
        <dbReference type="SAM" id="MobiDB-lite"/>
    </source>
</evidence>
<evidence type="ECO:0000256" key="5">
    <source>
        <dbReference type="ARBA" id="ARBA00022917"/>
    </source>
</evidence>
<feature type="region of interest" description="Disordered" evidence="10">
    <location>
        <begin position="39"/>
        <end position="58"/>
    </location>
</feature>
<dbReference type="Proteomes" id="UP000266723">
    <property type="component" value="Unassembled WGS sequence"/>
</dbReference>
<keyword evidence="5 9" id="KW-0648">Protein biosynthesis</keyword>
<dbReference type="PANTHER" id="PTHR46264:SF4">
    <property type="entry name" value="TYROSINE--TRNA LIGASE, CYTOPLASMIC"/>
    <property type="match status" value="1"/>
</dbReference>
<dbReference type="InterPro" id="IPR014729">
    <property type="entry name" value="Rossmann-like_a/b/a_fold"/>
</dbReference>
<dbReference type="InterPro" id="IPR002305">
    <property type="entry name" value="aa-tRNA-synth_Ic"/>
</dbReference>
<comment type="catalytic activity">
    <reaction evidence="8">
        <text>tRNA(Tyr) + L-tyrosine + ATP = L-tyrosyl-tRNA(Tyr) + AMP + diphosphate + H(+)</text>
        <dbReference type="Rhea" id="RHEA:10220"/>
        <dbReference type="Rhea" id="RHEA-COMP:9706"/>
        <dbReference type="Rhea" id="RHEA-COMP:9707"/>
        <dbReference type="ChEBI" id="CHEBI:15378"/>
        <dbReference type="ChEBI" id="CHEBI:30616"/>
        <dbReference type="ChEBI" id="CHEBI:33019"/>
        <dbReference type="ChEBI" id="CHEBI:58315"/>
        <dbReference type="ChEBI" id="CHEBI:78442"/>
        <dbReference type="ChEBI" id="CHEBI:78536"/>
        <dbReference type="ChEBI" id="CHEBI:456215"/>
        <dbReference type="EC" id="6.1.1.1"/>
    </reaction>
</comment>
<evidence type="ECO:0000256" key="1">
    <source>
        <dbReference type="ARBA" id="ARBA00013160"/>
    </source>
</evidence>
<comment type="caution">
    <text evidence="11">The sequence shown here is derived from an EMBL/GenBank/DDBJ whole genome shotgun (WGS) entry which is preliminary data.</text>
</comment>
<evidence type="ECO:0000313" key="12">
    <source>
        <dbReference type="Proteomes" id="UP000266723"/>
    </source>
</evidence>
<evidence type="ECO:0000256" key="9">
    <source>
        <dbReference type="RuleBase" id="RU363036"/>
    </source>
</evidence>
<evidence type="ECO:0000256" key="7">
    <source>
        <dbReference type="ARBA" id="ARBA00033323"/>
    </source>
</evidence>
<reference evidence="11 12" key="1">
    <citation type="journal article" date="2020" name="BMC Genomics">
        <title>Intraspecific diversification of the crop wild relative Brassica cretica Lam. using demographic model selection.</title>
        <authorList>
            <person name="Kioukis A."/>
            <person name="Michalopoulou V.A."/>
            <person name="Briers L."/>
            <person name="Pirintsos S."/>
            <person name="Studholme D.J."/>
            <person name="Pavlidis P."/>
            <person name="Sarris P.F."/>
        </authorList>
    </citation>
    <scope>NUCLEOTIDE SEQUENCE [LARGE SCALE GENOMIC DNA]</scope>
    <source>
        <strain evidence="12">cv. PFS-1207/04</strain>
    </source>
</reference>